<sequence>MLSLEPSHAFQITPPNRNIPSSVGASFLHPTVSCMKQSTHELKMSINPRDEDLYDDDDDDDEDDDDDDDEYIDDSDLGDWRAFRNTLLDSSSGDESESSEDLTGGYIGEETIDEAPSTKGDKKRPKSVSKANEELLKSQNKALAKEYIEGIWAHESSLPEVGGLVVRLPLEVEVYRSKEKLTIGKELTELLENNDAGNDNTPFLSSTSKENVETSEEGDSKKSNNPDFSFSPLAFQTLLWYRKAQSLIDGKMAEIAKFADDSGQINPRQLDPKAENLLKLYIDNQETWQEVCLVTDRDLTRGNARTYVLNRPMAFRLTENLGRLLLYGAYSAMDDSGVPISQMNRYTKFLRAFEGSCAVYVGGPDRMEEKAEIIHGVEGLEGAVEISPGTKIYRGGLDAAIEGVLEGRFNPLDFRFFVGCHEYSDGDLDVQVYANKYQPIACARALALKQCIQLPKPLWHEVMELAGGELREISRLELMKREDIQE</sequence>
<reference evidence="2 3" key="1">
    <citation type="journal article" date="2021" name="Sci. Rep.">
        <title>The genome of the diatom Chaetoceros tenuissimus carries an ancient integrated fragment of an extant virus.</title>
        <authorList>
            <person name="Hongo Y."/>
            <person name="Kimura K."/>
            <person name="Takaki Y."/>
            <person name="Yoshida Y."/>
            <person name="Baba S."/>
            <person name="Kobayashi G."/>
            <person name="Nagasaki K."/>
            <person name="Hano T."/>
            <person name="Tomaru Y."/>
        </authorList>
    </citation>
    <scope>NUCLEOTIDE SEQUENCE [LARGE SCALE GENOMIC DNA]</scope>
    <source>
        <strain evidence="2 3">NIES-3715</strain>
    </source>
</reference>
<feature type="region of interest" description="Disordered" evidence="1">
    <location>
        <begin position="193"/>
        <end position="226"/>
    </location>
</feature>
<feature type="compositionally biased region" description="Polar residues" evidence="1">
    <location>
        <begin position="195"/>
        <end position="209"/>
    </location>
</feature>
<dbReference type="PANTHER" id="PTHR31984:SF17">
    <property type="entry name" value="TRANSCRIPTIONAL REGULATOR"/>
    <property type="match status" value="1"/>
</dbReference>
<name>A0AAD3D5Y1_9STRA</name>
<evidence type="ECO:0000313" key="3">
    <source>
        <dbReference type="Proteomes" id="UP001054902"/>
    </source>
</evidence>
<gene>
    <name evidence="2" type="ORF">CTEN210_13767</name>
</gene>
<feature type="compositionally biased region" description="Polar residues" evidence="1">
    <location>
        <begin position="13"/>
        <end position="24"/>
    </location>
</feature>
<dbReference type="EMBL" id="BLLK01000058">
    <property type="protein sequence ID" value="GFH57291.1"/>
    <property type="molecule type" value="Genomic_DNA"/>
</dbReference>
<feature type="region of interest" description="Disordered" evidence="1">
    <location>
        <begin position="1"/>
        <end position="24"/>
    </location>
</feature>
<dbReference type="PANTHER" id="PTHR31984">
    <property type="entry name" value="TRANSPORTER, PUTATIVE (DUF179)-RELATED"/>
    <property type="match status" value="1"/>
</dbReference>
<accession>A0AAD3D5Y1</accession>
<proteinExistence type="predicted"/>
<evidence type="ECO:0000256" key="1">
    <source>
        <dbReference type="SAM" id="MobiDB-lite"/>
    </source>
</evidence>
<feature type="region of interest" description="Disordered" evidence="1">
    <location>
        <begin position="39"/>
        <end position="133"/>
    </location>
</feature>
<protein>
    <submittedName>
        <fullName evidence="2">Uncharacterized protein</fullName>
    </submittedName>
</protein>
<dbReference type="Proteomes" id="UP001054902">
    <property type="component" value="Unassembled WGS sequence"/>
</dbReference>
<keyword evidence="3" id="KW-1185">Reference proteome</keyword>
<dbReference type="Gene3D" id="3.40.1740.10">
    <property type="entry name" value="VC0467-like"/>
    <property type="match status" value="1"/>
</dbReference>
<feature type="compositionally biased region" description="Acidic residues" evidence="1">
    <location>
        <begin position="52"/>
        <end position="77"/>
    </location>
</feature>
<feature type="compositionally biased region" description="Basic and acidic residues" evidence="1">
    <location>
        <begin position="39"/>
        <end position="51"/>
    </location>
</feature>
<evidence type="ECO:0000313" key="2">
    <source>
        <dbReference type="EMBL" id="GFH57291.1"/>
    </source>
</evidence>
<dbReference type="SUPFAM" id="SSF143456">
    <property type="entry name" value="VC0467-like"/>
    <property type="match status" value="1"/>
</dbReference>
<organism evidence="2 3">
    <name type="scientific">Chaetoceros tenuissimus</name>
    <dbReference type="NCBI Taxonomy" id="426638"/>
    <lineage>
        <taxon>Eukaryota</taxon>
        <taxon>Sar</taxon>
        <taxon>Stramenopiles</taxon>
        <taxon>Ochrophyta</taxon>
        <taxon>Bacillariophyta</taxon>
        <taxon>Coscinodiscophyceae</taxon>
        <taxon>Chaetocerotophycidae</taxon>
        <taxon>Chaetocerotales</taxon>
        <taxon>Chaetocerotaceae</taxon>
        <taxon>Chaetoceros</taxon>
    </lineage>
</organism>
<dbReference type="InterPro" id="IPR003774">
    <property type="entry name" value="AlgH-like"/>
</dbReference>
<comment type="caution">
    <text evidence="2">The sequence shown here is derived from an EMBL/GenBank/DDBJ whole genome shotgun (WGS) entry which is preliminary data.</text>
</comment>
<dbReference type="Pfam" id="PF02622">
    <property type="entry name" value="DUF179"/>
    <property type="match status" value="1"/>
</dbReference>
<dbReference type="AlphaFoldDB" id="A0AAD3D5Y1"/>